<dbReference type="SMART" id="SM00239">
    <property type="entry name" value="C2"/>
    <property type="match status" value="1"/>
</dbReference>
<reference evidence="4 5" key="1">
    <citation type="journal article" date="2021" name="Nat. Plants">
        <title>The Taxus genome provides insights into paclitaxel biosynthesis.</title>
        <authorList>
            <person name="Xiong X."/>
            <person name="Gou J."/>
            <person name="Liao Q."/>
            <person name="Li Y."/>
            <person name="Zhou Q."/>
            <person name="Bi G."/>
            <person name="Li C."/>
            <person name="Du R."/>
            <person name="Wang X."/>
            <person name="Sun T."/>
            <person name="Guo L."/>
            <person name="Liang H."/>
            <person name="Lu P."/>
            <person name="Wu Y."/>
            <person name="Zhang Z."/>
            <person name="Ro D.K."/>
            <person name="Shang Y."/>
            <person name="Huang S."/>
            <person name="Yan J."/>
        </authorList>
    </citation>
    <scope>NUCLEOTIDE SEQUENCE [LARGE SCALE GENOMIC DNA]</scope>
    <source>
        <strain evidence="4">Ta-2019</strain>
    </source>
</reference>
<dbReference type="GO" id="GO:0005886">
    <property type="term" value="C:plasma membrane"/>
    <property type="evidence" value="ECO:0007669"/>
    <property type="project" value="TreeGrafter"/>
</dbReference>
<evidence type="ECO:0000259" key="3">
    <source>
        <dbReference type="PROSITE" id="PS50004"/>
    </source>
</evidence>
<proteinExistence type="predicted"/>
<protein>
    <recommendedName>
        <fullName evidence="3">C2 domain-containing protein</fullName>
    </recommendedName>
</protein>
<dbReference type="SUPFAM" id="SSF56024">
    <property type="entry name" value="Phospholipase D/nuclease"/>
    <property type="match status" value="2"/>
</dbReference>
<dbReference type="OMA" id="TICERTW"/>
<organism evidence="4 5">
    <name type="scientific">Taxus chinensis</name>
    <name type="common">Chinese yew</name>
    <name type="synonym">Taxus wallichiana var. chinensis</name>
    <dbReference type="NCBI Taxonomy" id="29808"/>
    <lineage>
        <taxon>Eukaryota</taxon>
        <taxon>Viridiplantae</taxon>
        <taxon>Streptophyta</taxon>
        <taxon>Embryophyta</taxon>
        <taxon>Tracheophyta</taxon>
        <taxon>Spermatophyta</taxon>
        <taxon>Pinopsida</taxon>
        <taxon>Pinidae</taxon>
        <taxon>Conifers II</taxon>
        <taxon>Cupressales</taxon>
        <taxon>Taxaceae</taxon>
        <taxon>Taxus</taxon>
    </lineage>
</organism>
<dbReference type="EMBL" id="JAHRHJ020000010">
    <property type="protein sequence ID" value="KAH9299271.1"/>
    <property type="molecule type" value="Genomic_DNA"/>
</dbReference>
<feature type="non-terminal residue" evidence="4">
    <location>
        <position position="616"/>
    </location>
</feature>
<evidence type="ECO:0000256" key="2">
    <source>
        <dbReference type="ARBA" id="ARBA00023098"/>
    </source>
</evidence>
<keyword evidence="1" id="KW-0677">Repeat</keyword>
<dbReference type="SUPFAM" id="SSF49562">
    <property type="entry name" value="C2 domain (Calcium/lipid-binding domain, CaLB)"/>
    <property type="match status" value="1"/>
</dbReference>
<keyword evidence="2" id="KW-0443">Lipid metabolism</keyword>
<dbReference type="GO" id="GO:0004630">
    <property type="term" value="F:phospholipase D activity"/>
    <property type="evidence" value="ECO:0007669"/>
    <property type="project" value="TreeGrafter"/>
</dbReference>
<dbReference type="GO" id="GO:0009395">
    <property type="term" value="P:phospholipid catabolic process"/>
    <property type="evidence" value="ECO:0007669"/>
    <property type="project" value="TreeGrafter"/>
</dbReference>
<evidence type="ECO:0000313" key="5">
    <source>
        <dbReference type="Proteomes" id="UP000824469"/>
    </source>
</evidence>
<evidence type="ECO:0000256" key="1">
    <source>
        <dbReference type="ARBA" id="ARBA00022737"/>
    </source>
</evidence>
<dbReference type="PROSITE" id="PS50004">
    <property type="entry name" value="C2"/>
    <property type="match status" value="1"/>
</dbReference>
<feature type="non-terminal residue" evidence="4">
    <location>
        <position position="1"/>
    </location>
</feature>
<dbReference type="PANTHER" id="PTHR18896:SF138">
    <property type="entry name" value="PHOSPHOLIPASE D"/>
    <property type="match status" value="1"/>
</dbReference>
<accession>A0AA38CCS0</accession>
<feature type="domain" description="C2" evidence="3">
    <location>
        <begin position="1"/>
        <end position="95"/>
    </location>
</feature>
<dbReference type="InterPro" id="IPR015679">
    <property type="entry name" value="PLipase_D_fam"/>
</dbReference>
<dbReference type="Gene3D" id="3.30.870.10">
    <property type="entry name" value="Endonuclease Chain A"/>
    <property type="match status" value="2"/>
</dbReference>
<dbReference type="Proteomes" id="UP000824469">
    <property type="component" value="Unassembled WGS sequence"/>
</dbReference>
<name>A0AA38CCS0_TAXCH</name>
<dbReference type="AlphaFoldDB" id="A0AA38CCS0"/>
<dbReference type="PANTHER" id="PTHR18896">
    <property type="entry name" value="PHOSPHOLIPASE D"/>
    <property type="match status" value="1"/>
</dbReference>
<comment type="caution">
    <text evidence="4">The sequence shown here is derived from an EMBL/GenBank/DDBJ whole genome shotgun (WGS) entry which is preliminary data.</text>
</comment>
<dbReference type="Gene3D" id="2.60.40.150">
    <property type="entry name" value="C2 domain"/>
    <property type="match status" value="1"/>
</dbReference>
<evidence type="ECO:0000313" key="4">
    <source>
        <dbReference type="EMBL" id="KAH9299271.1"/>
    </source>
</evidence>
<dbReference type="Pfam" id="PF00168">
    <property type="entry name" value="C2"/>
    <property type="match status" value="1"/>
</dbReference>
<keyword evidence="5" id="KW-1185">Reference proteome</keyword>
<gene>
    <name evidence="4" type="ORF">KI387_030953</name>
</gene>
<dbReference type="InterPro" id="IPR000008">
    <property type="entry name" value="C2_dom"/>
</dbReference>
<dbReference type="InterPro" id="IPR035892">
    <property type="entry name" value="C2_domain_sf"/>
</dbReference>
<sequence>VIDKILKTFHIQRGRYRLYATIDFGFARVARTKVAGHKPVSPTWNETFHILCAFTSCEYMVISVKNQLPVSAQVMGRTKIPVSEILSGDSIEGWYDLYNEDFTEKLNGAQIHVWLQFSHVTEDPFWGAGIRDRDFAGVQNVYFKQRRGCKVSLYQNTHLSQQFSPRIELQGGGLYRPPRLWEEMYQYINGAEKFIYITGWSVYTQISLVRGTAGIEGVTVGKLLKKKAEQGVRVLVLIWEDRTAVKTLKTEGLMKTHCEETLKFFKKTKVHCVMCPRNPDRRSLSLVQGVQIGTQFTHHQKTVSLDAPLSDGTRQVVSFVGGIDLCNGRYDTEKHTLFGDLDTLYKDDFLQNNFDGADLRRGGPREPWHDAHSKIEGPAAWDVVTNFTQRWIKQANPRLLLDLQDLKEPEVPEGTESWNVQIFRSIDDGSAVGFPANPSPELGLVTVKDQVVDQSIHCAYVEAIRRAKSFIYIENQYFFGSCASWAQDQDCGCLHLIPIEIALKIVSKIRARERFAVYVVTPMWPEGIPEGETVQAMLHWNRNTMEMMYRMIGEALREQRSRESPTDYLNFFCLGNREKKKAGEYVAPETPEQGSDYWNAQVNRRFMIYVHAKLMI</sequence>